<keyword evidence="3" id="KW-1185">Reference proteome</keyword>
<dbReference type="Proteomes" id="UP000783213">
    <property type="component" value="Unassembled WGS sequence"/>
</dbReference>
<dbReference type="PANTHER" id="PTHR33112">
    <property type="entry name" value="DOMAIN PROTEIN, PUTATIVE-RELATED"/>
    <property type="match status" value="1"/>
</dbReference>
<dbReference type="PANTHER" id="PTHR33112:SF12">
    <property type="entry name" value="HETEROKARYON INCOMPATIBILITY DOMAIN-CONTAINING PROTEIN"/>
    <property type="match status" value="1"/>
</dbReference>
<dbReference type="EMBL" id="RCSX01000003">
    <property type="protein sequence ID" value="KAF7937261.1"/>
    <property type="molecule type" value="Genomic_DNA"/>
</dbReference>
<evidence type="ECO:0000313" key="3">
    <source>
        <dbReference type="Proteomes" id="UP000783213"/>
    </source>
</evidence>
<organism evidence="2 3">
    <name type="scientific">Botrytis deweyae</name>
    <dbReference type="NCBI Taxonomy" id="2478750"/>
    <lineage>
        <taxon>Eukaryota</taxon>
        <taxon>Fungi</taxon>
        <taxon>Dikarya</taxon>
        <taxon>Ascomycota</taxon>
        <taxon>Pezizomycotina</taxon>
        <taxon>Leotiomycetes</taxon>
        <taxon>Helotiales</taxon>
        <taxon>Sclerotiniaceae</taxon>
        <taxon>Botrytis</taxon>
    </lineage>
</organism>
<dbReference type="RefSeq" id="XP_038814179.1">
    <property type="nucleotide sequence ID" value="XM_038949194.1"/>
</dbReference>
<proteinExistence type="predicted"/>
<dbReference type="Pfam" id="PF06985">
    <property type="entry name" value="HET"/>
    <property type="match status" value="1"/>
</dbReference>
<accession>A0ABQ7IYC8</accession>
<evidence type="ECO:0000313" key="2">
    <source>
        <dbReference type="EMBL" id="KAF7937261.1"/>
    </source>
</evidence>
<dbReference type="InterPro" id="IPR010730">
    <property type="entry name" value="HET"/>
</dbReference>
<gene>
    <name evidence="2" type="ORF">EAE98_001575</name>
</gene>
<sequence length="539" mass="61798">MLANEVNEITAGFVSDYNKSQDCSFYALISRAASLACRNNSSEDSRSVIKTASQLFIQSRSPLALRVNGRTEYPAPRLLLATNQQTSSQRNNRPPLREIDRCEDRFIFAEIEHLPNFADSFIRRRAIPSSLDVSLVQKWLFNCNGHEHSKVPLSRASNTLFHGQYPFRLIDVVEECLTNRNERCEYTVSSYTRGNSDTILNAEKNTKEASILVTTQTNLDTLYSPHALSSLRRDILQDGIVPRTVRDTMELTRKIGIRYLWVDTLCIVQDDPDDKSRLVSAMGNIYNGSTLTLIAAVGDNPHAGLRGVSHRPDSPIEPYEIIDHGKLLTLSLCLPSLCEEVRKGKWYSRGWTYQEQCLSQRCLYFTSNELFFQCPESQWREGYDCMEQLPSQDIQVRTGPPWWSKRLRKDPNPTPYRYLGEVKAHLQAESYLMAVQEYSQRNLKHSNDVLDAFEGIFHRFNRPKNLSNLSIHQTQGIPADVLSQALLWFPSKTCQKRVRTTQARMAVKQFSTWSWLATRQRKYGRVLRGRARASTIAEI</sequence>
<comment type="caution">
    <text evidence="2">The sequence shown here is derived from an EMBL/GenBank/DDBJ whole genome shotgun (WGS) entry which is preliminary data.</text>
</comment>
<protein>
    <recommendedName>
        <fullName evidence="1">Heterokaryon incompatibility domain-containing protein</fullName>
    </recommendedName>
</protein>
<dbReference type="GeneID" id="62228349"/>
<feature type="domain" description="Heterokaryon incompatibility" evidence="1">
    <location>
        <begin position="190"/>
        <end position="355"/>
    </location>
</feature>
<reference evidence="2 3" key="1">
    <citation type="journal article" date="2020" name="Genome Biol. Evol.">
        <title>Comparative genomics of Sclerotiniaceae.</title>
        <authorList>
            <person name="Valero Jimenez C.A."/>
            <person name="Steentjes M."/>
            <person name="Scholten O.E."/>
            <person name="Van Kan J.A.L."/>
        </authorList>
    </citation>
    <scope>NUCLEOTIDE SEQUENCE [LARGE SCALE GENOMIC DNA]</scope>
    <source>
        <strain evidence="2 3">B1</strain>
    </source>
</reference>
<evidence type="ECO:0000259" key="1">
    <source>
        <dbReference type="Pfam" id="PF06985"/>
    </source>
</evidence>
<name>A0ABQ7IYC8_9HELO</name>